<evidence type="ECO:0000313" key="2">
    <source>
        <dbReference type="Proteomes" id="UP001597448"/>
    </source>
</evidence>
<evidence type="ECO:0000313" key="1">
    <source>
        <dbReference type="EMBL" id="MFD2409075.1"/>
    </source>
</evidence>
<dbReference type="SUPFAM" id="SSF48371">
    <property type="entry name" value="ARM repeat"/>
    <property type="match status" value="1"/>
</dbReference>
<reference evidence="2" key="1">
    <citation type="journal article" date="2019" name="Int. J. Syst. Evol. Microbiol.">
        <title>The Global Catalogue of Microorganisms (GCM) 10K type strain sequencing project: providing services to taxonomists for standard genome sequencing and annotation.</title>
        <authorList>
            <consortium name="The Broad Institute Genomics Platform"/>
            <consortium name="The Broad Institute Genome Sequencing Center for Infectious Disease"/>
            <person name="Wu L."/>
            <person name="Ma J."/>
        </authorList>
    </citation>
    <scope>NUCLEOTIDE SEQUENCE [LARGE SCALE GENOMIC DNA]</scope>
    <source>
        <strain evidence="2">CCM 8725</strain>
    </source>
</reference>
<proteinExistence type="predicted"/>
<dbReference type="EMBL" id="JBHUKY010000011">
    <property type="protein sequence ID" value="MFD2409075.1"/>
    <property type="molecule type" value="Genomic_DNA"/>
</dbReference>
<dbReference type="InterPro" id="IPR016024">
    <property type="entry name" value="ARM-type_fold"/>
</dbReference>
<keyword evidence="2" id="KW-1185">Reference proteome</keyword>
<name>A0ABW5F5C1_9BACL</name>
<accession>A0ABW5F5C1</accession>
<gene>
    <name evidence="1" type="ORF">ACFSX3_04295</name>
</gene>
<protein>
    <submittedName>
        <fullName evidence="1">HEAT repeat domain-containing protein</fullName>
    </submittedName>
</protein>
<dbReference type="Proteomes" id="UP001597448">
    <property type="component" value="Unassembled WGS sequence"/>
</dbReference>
<organism evidence="1 2">
    <name type="scientific">Paenibacillus rhizoplanae</name>
    <dbReference type="NCBI Taxonomy" id="1917181"/>
    <lineage>
        <taxon>Bacteria</taxon>
        <taxon>Bacillati</taxon>
        <taxon>Bacillota</taxon>
        <taxon>Bacilli</taxon>
        <taxon>Bacillales</taxon>
        <taxon>Paenibacillaceae</taxon>
        <taxon>Paenibacillus</taxon>
    </lineage>
</organism>
<sequence>MIRSRGLLNKEHLLGELDALGYSDRIRAITGLGRDHLGSREYSQLLTSLLEGGAYESRLALMGAIATLDASVIGSALHHPMASIRNMAAGLLPKVASAEEIERELPQLSQDCRRKLLRTVALMNRQELAERLLPVVQARWGPEEAAIVLQACSAATVRARLVELGYAIKDWKKLASRHLEVVAECFTRELEAAPLRAKGMVWSRFSSAMEQLSNHKPDLVLAYAVNHGPADMLPPSLKANLGILMRLRPGAVYELLIRTQTRGELMTYGLPEAVLKRAKLLTMDQWSQLAKLLADQPQHVARLLEHLAPSWRQEIFDAVYEEEKRREWIFPERLLYVLPHALRDREAARMLGLREIRENRERSLRITAARSILQVREQLEQATRVSNADERATALMQLIRSTVLARQGMDATLLTLSRIRNDQDPVRSAVFKELSESPASVYEAAHVPALTVLVDSVIDARDTSYGTRYSVQQLAFSILRHQAAEPGGELFKFALNTLQKLAKQDGQLSLPPLAKNMPRGVEEIIFSGIYAYAAQAGKRENYDLVLSLANSFGKRGYGIVKLQQLLREAARAKTEATAIRATRLWLKPLQTRDERVKELLDADSSYITIHEVFVHLHLKRQEWLDPYISGAAIKGKFLSGKTVYPVPAADGFHRWLPRQQEAYGSLLSIIAFGPKYSLFERSRAIRIMASMPDWNPERLYKLVQDKEVAVAEAALHALSLLEEPEKSLPVLLEHLDGDRARVAMYSIPRCIRRVSPQQLSQALKSLLSREKLKITVRKEAVRLLGAYRSEDSLPLLLNEFAKPKAHKDVIIAIGHAARRLLDDERSWEVLRAIAASPERDIAVSLLSQQPDALPLAYRPRYLDLIIAIAGHPDVSVSSQAYSSMKWWTSGYEGTVAAAAAQAVAGLKDSSSWEFAMMTLIEAARDGKVNEVVAGICRQLAATAMRKEWNAAADRDLPHRQRLQVLINQLTGLPKSTRVQLTPLYLELIDILAADETLQQLVLTLYIAVIDWSDVEEASVYVKRIAQEVIRQPQLLSELYHGLAVSLENSAGYWTPETLLEIVDVLRAEPSYEAPYLGLSLLEAAGSALRWSPEPSERLRDYRNHANPAVRSQALNIWTVRESRLFML</sequence>
<dbReference type="RefSeq" id="WP_209991952.1">
    <property type="nucleotide sequence ID" value="NZ_JBHUKY010000011.1"/>
</dbReference>
<comment type="caution">
    <text evidence="1">The sequence shown here is derived from an EMBL/GenBank/DDBJ whole genome shotgun (WGS) entry which is preliminary data.</text>
</comment>